<evidence type="ECO:0000313" key="4">
    <source>
        <dbReference type="Proteomes" id="UP000614811"/>
    </source>
</evidence>
<feature type="domain" description="Endonuclease/exonuclease/phosphatase" evidence="2">
    <location>
        <begin position="517"/>
        <end position="791"/>
    </location>
</feature>
<dbReference type="Proteomes" id="UP000614811">
    <property type="component" value="Unassembled WGS sequence"/>
</dbReference>
<dbReference type="GO" id="GO:0003824">
    <property type="term" value="F:catalytic activity"/>
    <property type="evidence" value="ECO:0007669"/>
    <property type="project" value="InterPro"/>
</dbReference>
<feature type="region of interest" description="Disordered" evidence="1">
    <location>
        <begin position="180"/>
        <end position="230"/>
    </location>
</feature>
<reference evidence="3" key="1">
    <citation type="journal article" date="2014" name="Int. J. Syst. Evol. Microbiol.">
        <title>Complete genome sequence of Corynebacterium casei LMG S-19264T (=DSM 44701T), isolated from a smear-ripened cheese.</title>
        <authorList>
            <consortium name="US DOE Joint Genome Institute (JGI-PGF)"/>
            <person name="Walter F."/>
            <person name="Albersmeier A."/>
            <person name="Kalinowski J."/>
            <person name="Ruckert C."/>
        </authorList>
    </citation>
    <scope>NUCLEOTIDE SEQUENCE</scope>
    <source>
        <strain evidence="3">KCTC 12711</strain>
    </source>
</reference>
<dbReference type="InterPro" id="IPR036691">
    <property type="entry name" value="Endo/exonu/phosph_ase_sf"/>
</dbReference>
<dbReference type="Gene3D" id="3.60.10.10">
    <property type="entry name" value="Endonuclease/exonuclease/phosphatase"/>
    <property type="match status" value="1"/>
</dbReference>
<feature type="compositionally biased region" description="Polar residues" evidence="1">
    <location>
        <begin position="181"/>
        <end position="191"/>
    </location>
</feature>
<feature type="compositionally biased region" description="Polar residues" evidence="1">
    <location>
        <begin position="216"/>
        <end position="230"/>
    </location>
</feature>
<proteinExistence type="predicted"/>
<dbReference type="NCBIfam" id="NF033681">
    <property type="entry name" value="ExeM_NucH_DNase"/>
    <property type="match status" value="1"/>
</dbReference>
<keyword evidence="4" id="KW-1185">Reference proteome</keyword>
<dbReference type="Pfam" id="PF03372">
    <property type="entry name" value="Exo_endo_phos"/>
    <property type="match status" value="1"/>
</dbReference>
<dbReference type="InterPro" id="IPR005135">
    <property type="entry name" value="Endo/exonuclease/phosphatase"/>
</dbReference>
<sequence>MALASANIFAASISELRVDDPGTDDDEYVELVGSPNESLANLTYLVIGDGSGGNNGVIESVINLSAQTIPADGIFVFSKTVTLLGGTVTSDFHVPSISFENNDNVTHLLVSGFTGSNGDDLDSNDDGTLDTTPWSTVVESVGLKISDSGEQIYSTTVVGPNGSKAPYHIFKCESDWVIGNEDNTAPNSQDTPGAENDCGGDPVDPDPDPVSRTIPEIQSASDASPLTGTEVTTSGIVTSIMMRNGQPNGYFLQDVTGDGDASTSDGIYVYEPNATVSVGDNITISATVAEFYGLTELTDSTNTTVNSSGNSLPTPAPVALPETTDGDLEQYEGMLVEITTPMTVSQSYFLGRYGQMTLASPDDAGNAGRLFQPTNMFPASSPEALTLADENQRRLLILDDGSDDQNPDTVPYLGKNPVAVIRAGDQVSNLVGVLDYGRINSNNPAGNDYRLHPTQAPVFTAINNRTGSPAPLEGTVRIASFNVLNYFTTIDNGSKSCGPVVQNYCRGADSSSEFIRQESKLVAAINSMNADVIGLIEIENNGFGAGSAIQSLVDALNADAGSTLYSVLPVNEGATPGLGDDLITVGFIYKPAKVTPVGTAATLNTGAFSQSISDNGRSRQPLAASFRDLASNEVFTAVVNHFKSKGAPNSPVGNGNDDQGDGQGSWNARRVEAANDLADWLATNPTGVNDPDILILGDLNAYAQEDPMLALASKGYTDLIKQKLGDTSYSYAFDGMFGSLDHALASSSLVSQVGGVTQWHINADEPRVIDYDEDFNPAGYFAPNAFRASDHDPVIVSLNFAATETCYVVPTASGSVVTFCL</sequence>
<dbReference type="EMBL" id="BMXA01000003">
    <property type="protein sequence ID" value="GHA09955.1"/>
    <property type="molecule type" value="Genomic_DNA"/>
</dbReference>
<evidence type="ECO:0000256" key="1">
    <source>
        <dbReference type="SAM" id="MobiDB-lite"/>
    </source>
</evidence>
<feature type="region of interest" description="Disordered" evidence="1">
    <location>
        <begin position="646"/>
        <end position="665"/>
    </location>
</feature>
<protein>
    <recommendedName>
        <fullName evidence="2">Endonuclease/exonuclease/phosphatase domain-containing protein</fullName>
    </recommendedName>
</protein>
<dbReference type="CDD" id="cd04486">
    <property type="entry name" value="YhcR_OBF_like"/>
    <property type="match status" value="1"/>
</dbReference>
<dbReference type="CDD" id="cd10283">
    <property type="entry name" value="MnuA_DNase1-like"/>
    <property type="match status" value="1"/>
</dbReference>
<evidence type="ECO:0000259" key="2">
    <source>
        <dbReference type="Pfam" id="PF03372"/>
    </source>
</evidence>
<gene>
    <name evidence="3" type="ORF">GCM10008090_19400</name>
</gene>
<name>A0A918RV30_9GAMM</name>
<dbReference type="SUPFAM" id="SSF56219">
    <property type="entry name" value="DNase I-like"/>
    <property type="match status" value="1"/>
</dbReference>
<comment type="caution">
    <text evidence="3">The sequence shown here is derived from an EMBL/GenBank/DDBJ whole genome shotgun (WGS) entry which is preliminary data.</text>
</comment>
<accession>A0A918RV30</accession>
<organism evidence="3 4">
    <name type="scientific">Arenicella chitinivorans</name>
    <dbReference type="NCBI Taxonomy" id="1329800"/>
    <lineage>
        <taxon>Bacteria</taxon>
        <taxon>Pseudomonadati</taxon>
        <taxon>Pseudomonadota</taxon>
        <taxon>Gammaproteobacteria</taxon>
        <taxon>Arenicellales</taxon>
        <taxon>Arenicellaceae</taxon>
        <taxon>Arenicella</taxon>
    </lineage>
</organism>
<dbReference type="PANTHER" id="PTHR42834:SF1">
    <property type="entry name" value="ENDONUCLEASE_EXONUCLEASE_PHOSPHATASE FAMILY PROTEIN (AFU_ORTHOLOGUE AFUA_3G09210)"/>
    <property type="match status" value="1"/>
</dbReference>
<reference evidence="3" key="2">
    <citation type="submission" date="2020-09" db="EMBL/GenBank/DDBJ databases">
        <authorList>
            <person name="Sun Q."/>
            <person name="Kim S."/>
        </authorList>
    </citation>
    <scope>NUCLEOTIDE SEQUENCE</scope>
    <source>
        <strain evidence="3">KCTC 12711</strain>
    </source>
</reference>
<evidence type="ECO:0000313" key="3">
    <source>
        <dbReference type="EMBL" id="GHA09955.1"/>
    </source>
</evidence>
<dbReference type="InterPro" id="IPR047971">
    <property type="entry name" value="ExeM-like"/>
</dbReference>
<dbReference type="PANTHER" id="PTHR42834">
    <property type="entry name" value="ENDONUCLEASE/EXONUCLEASE/PHOSPHATASE FAMILY PROTEIN (AFU_ORTHOLOGUE AFUA_3G09210)"/>
    <property type="match status" value="1"/>
</dbReference>
<dbReference type="AlphaFoldDB" id="A0A918RV30"/>